<organism evidence="2 4">
    <name type="scientific">Polarella glacialis</name>
    <name type="common">Dinoflagellate</name>
    <dbReference type="NCBI Taxonomy" id="89957"/>
    <lineage>
        <taxon>Eukaryota</taxon>
        <taxon>Sar</taxon>
        <taxon>Alveolata</taxon>
        <taxon>Dinophyceae</taxon>
        <taxon>Suessiales</taxon>
        <taxon>Suessiaceae</taxon>
        <taxon>Polarella</taxon>
    </lineage>
</organism>
<evidence type="ECO:0000313" key="4">
    <source>
        <dbReference type="Proteomes" id="UP000654075"/>
    </source>
</evidence>
<dbReference type="Proteomes" id="UP000654075">
    <property type="component" value="Unassembled WGS sequence"/>
</dbReference>
<sequence>MALLVRQEVLDRAVQRGLCSESHKPQAAQHLDPISEVPREWLCRLQRPSPEASAGAADVRQKGASASASSRQRDLPGSATKVPEPRGEGLAPWIAKLHSELCMVKTDKAASRHRQPEAAAARRALQETHARQALDAYCHDSADFLRGPRFLRDKFGSALDGTEHRTDEVVMLEVERSFAEARELAAELRKASLDTRVYVRTAPRRTSGETTPPSPGVRQRADEALQDSEQLLRRCAALGWAEALPECAASMGAASGCGQDVDSGSSVASGPPSPGVRERADEALAHSQELLARATRIAAATRGRWQGEPATT</sequence>
<protein>
    <submittedName>
        <fullName evidence="2">Uncharacterized protein</fullName>
    </submittedName>
</protein>
<dbReference type="Proteomes" id="UP000626109">
    <property type="component" value="Unassembled WGS sequence"/>
</dbReference>
<evidence type="ECO:0000256" key="1">
    <source>
        <dbReference type="SAM" id="MobiDB-lite"/>
    </source>
</evidence>
<feature type="region of interest" description="Disordered" evidence="1">
    <location>
        <begin position="50"/>
        <end position="87"/>
    </location>
</feature>
<name>A0A813DB34_POLGL</name>
<evidence type="ECO:0000313" key="3">
    <source>
        <dbReference type="EMBL" id="CAE8644782.1"/>
    </source>
</evidence>
<dbReference type="EMBL" id="CAJNNV010000970">
    <property type="protein sequence ID" value="CAE8583999.1"/>
    <property type="molecule type" value="Genomic_DNA"/>
</dbReference>
<feature type="region of interest" description="Disordered" evidence="1">
    <location>
        <begin position="252"/>
        <end position="285"/>
    </location>
</feature>
<feature type="region of interest" description="Disordered" evidence="1">
    <location>
        <begin position="199"/>
        <end position="225"/>
    </location>
</feature>
<reference evidence="2" key="1">
    <citation type="submission" date="2021-02" db="EMBL/GenBank/DDBJ databases">
        <authorList>
            <person name="Dougan E. K."/>
            <person name="Rhodes N."/>
            <person name="Thang M."/>
            <person name="Chan C."/>
        </authorList>
    </citation>
    <scope>NUCLEOTIDE SEQUENCE</scope>
</reference>
<comment type="caution">
    <text evidence="2">The sequence shown here is derived from an EMBL/GenBank/DDBJ whole genome shotgun (WGS) entry which is preliminary data.</text>
</comment>
<dbReference type="AlphaFoldDB" id="A0A813DB34"/>
<accession>A0A813DB34</accession>
<keyword evidence="4" id="KW-1185">Reference proteome</keyword>
<feature type="compositionally biased region" description="Low complexity" evidence="1">
    <location>
        <begin position="252"/>
        <end position="270"/>
    </location>
</feature>
<gene>
    <name evidence="2" type="ORF">PGLA1383_LOCUS2943</name>
    <name evidence="3" type="ORF">PGLA2088_LOCUS3350</name>
</gene>
<proteinExistence type="predicted"/>
<dbReference type="EMBL" id="CAJNNW010002898">
    <property type="protein sequence ID" value="CAE8644782.1"/>
    <property type="molecule type" value="Genomic_DNA"/>
</dbReference>
<dbReference type="OrthoDB" id="10674478at2759"/>
<evidence type="ECO:0000313" key="2">
    <source>
        <dbReference type="EMBL" id="CAE8583999.1"/>
    </source>
</evidence>